<evidence type="ECO:0000313" key="3">
    <source>
        <dbReference type="Proteomes" id="UP001595833"/>
    </source>
</evidence>
<dbReference type="Proteomes" id="UP001595833">
    <property type="component" value="Unassembled WGS sequence"/>
</dbReference>
<reference evidence="3" key="1">
    <citation type="journal article" date="2019" name="Int. J. Syst. Evol. Microbiol.">
        <title>The Global Catalogue of Microorganisms (GCM) 10K type strain sequencing project: providing services to taxonomists for standard genome sequencing and annotation.</title>
        <authorList>
            <consortium name="The Broad Institute Genomics Platform"/>
            <consortium name="The Broad Institute Genome Sequencing Center for Infectious Disease"/>
            <person name="Wu L."/>
            <person name="Ma J."/>
        </authorList>
    </citation>
    <scope>NUCLEOTIDE SEQUENCE [LARGE SCALE GENOMIC DNA]</scope>
    <source>
        <strain evidence="3">KCTC 12848</strain>
    </source>
</reference>
<dbReference type="EMBL" id="JBHSJB010000031">
    <property type="protein sequence ID" value="MFC5058162.1"/>
    <property type="molecule type" value="Genomic_DNA"/>
</dbReference>
<sequence>MAPAVTVVGRSGRHPGGRRPLQPPERGLLGAQDSSSSVRPLLASADRASLSLLRADPAEGRVHQPQVAGFAHQQQHRHGRGATTGRDLAEADWLRLLDALLLITLHPREPRRARARTPPDRPG</sequence>
<gene>
    <name evidence="2" type="ORF">ACFPFM_31000</name>
</gene>
<proteinExistence type="predicted"/>
<name>A0ABV9Y8Z1_9PSEU</name>
<accession>A0ABV9Y8Z1</accession>
<protein>
    <submittedName>
        <fullName evidence="2">Uncharacterized protein</fullName>
    </submittedName>
</protein>
<feature type="region of interest" description="Disordered" evidence="1">
    <location>
        <begin position="1"/>
        <end position="39"/>
    </location>
</feature>
<evidence type="ECO:0000313" key="2">
    <source>
        <dbReference type="EMBL" id="MFC5058162.1"/>
    </source>
</evidence>
<keyword evidence="3" id="KW-1185">Reference proteome</keyword>
<dbReference type="RefSeq" id="WP_344037623.1">
    <property type="nucleotide sequence ID" value="NZ_BAAAKE010000008.1"/>
</dbReference>
<organism evidence="2 3">
    <name type="scientific">Saccharothrix xinjiangensis</name>
    <dbReference type="NCBI Taxonomy" id="204798"/>
    <lineage>
        <taxon>Bacteria</taxon>
        <taxon>Bacillati</taxon>
        <taxon>Actinomycetota</taxon>
        <taxon>Actinomycetes</taxon>
        <taxon>Pseudonocardiales</taxon>
        <taxon>Pseudonocardiaceae</taxon>
        <taxon>Saccharothrix</taxon>
    </lineage>
</organism>
<comment type="caution">
    <text evidence="2">The sequence shown here is derived from an EMBL/GenBank/DDBJ whole genome shotgun (WGS) entry which is preliminary data.</text>
</comment>
<evidence type="ECO:0000256" key="1">
    <source>
        <dbReference type="SAM" id="MobiDB-lite"/>
    </source>
</evidence>